<keyword evidence="3" id="KW-0862">Zinc</keyword>
<dbReference type="InterPro" id="IPR037187">
    <property type="entry name" value="DnaK_N"/>
</dbReference>
<evidence type="ECO:0000256" key="3">
    <source>
        <dbReference type="ARBA" id="ARBA00022833"/>
    </source>
</evidence>
<dbReference type="InterPro" id="IPR000962">
    <property type="entry name" value="Znf_DskA_TraR"/>
</dbReference>
<evidence type="ECO:0000256" key="2">
    <source>
        <dbReference type="ARBA" id="ARBA00022771"/>
    </source>
</evidence>
<name>A0A7Y0Q4L9_9FIRM</name>
<dbReference type="SUPFAM" id="SSF57716">
    <property type="entry name" value="Glucocorticoid receptor-like (DNA-binding domain)"/>
    <property type="match status" value="1"/>
</dbReference>
<organism evidence="6 7">
    <name type="scientific">Sulfobacillus harzensis</name>
    <dbReference type="NCBI Taxonomy" id="2729629"/>
    <lineage>
        <taxon>Bacteria</taxon>
        <taxon>Bacillati</taxon>
        <taxon>Bacillota</taxon>
        <taxon>Clostridia</taxon>
        <taxon>Eubacteriales</taxon>
        <taxon>Clostridiales Family XVII. Incertae Sedis</taxon>
        <taxon>Sulfobacillus</taxon>
    </lineage>
</organism>
<dbReference type="SUPFAM" id="SSF109635">
    <property type="entry name" value="DnaK suppressor protein DksA, alpha-hairpin domain"/>
    <property type="match status" value="1"/>
</dbReference>
<dbReference type="EMBL" id="JABBVZ010000089">
    <property type="protein sequence ID" value="NMP24166.1"/>
    <property type="molecule type" value="Genomic_DNA"/>
</dbReference>
<keyword evidence="1" id="KW-0479">Metal-binding</keyword>
<dbReference type="PROSITE" id="PS01102">
    <property type="entry name" value="ZF_DKSA_1"/>
    <property type="match status" value="1"/>
</dbReference>
<evidence type="ECO:0000256" key="1">
    <source>
        <dbReference type="ARBA" id="ARBA00022723"/>
    </source>
</evidence>
<dbReference type="Gene3D" id="1.20.120.910">
    <property type="entry name" value="DksA, coiled-coil domain"/>
    <property type="match status" value="1"/>
</dbReference>
<dbReference type="Pfam" id="PF01258">
    <property type="entry name" value="zf-dskA_traR"/>
    <property type="match status" value="1"/>
</dbReference>
<evidence type="ECO:0000256" key="4">
    <source>
        <dbReference type="PROSITE-ProRule" id="PRU00510"/>
    </source>
</evidence>
<evidence type="ECO:0000313" key="7">
    <source>
        <dbReference type="Proteomes" id="UP000533476"/>
    </source>
</evidence>
<feature type="domain" description="Zinc finger DksA/TraR C4-type" evidence="5">
    <location>
        <begin position="88"/>
        <end position="120"/>
    </location>
</feature>
<proteinExistence type="predicted"/>
<dbReference type="InterPro" id="IPR020458">
    <property type="entry name" value="Znf_DskA_TraR_CS"/>
</dbReference>
<keyword evidence="2" id="KW-0863">Zinc-finger</keyword>
<dbReference type="RefSeq" id="WP_169102039.1">
    <property type="nucleotide sequence ID" value="NZ_JABBVZ010000089.1"/>
</dbReference>
<reference evidence="6 7" key="1">
    <citation type="submission" date="2020-04" db="EMBL/GenBank/DDBJ databases">
        <authorList>
            <person name="Zhang R."/>
            <person name="Schippers A."/>
        </authorList>
    </citation>
    <scope>NUCLEOTIDE SEQUENCE [LARGE SCALE GENOMIC DNA]</scope>
    <source>
        <strain evidence="6 7">DSM 109850</strain>
    </source>
</reference>
<evidence type="ECO:0000259" key="5">
    <source>
        <dbReference type="Pfam" id="PF01258"/>
    </source>
</evidence>
<feature type="zinc finger region" description="dksA C4-type" evidence="4">
    <location>
        <begin position="93"/>
        <end position="117"/>
    </location>
</feature>
<dbReference type="PANTHER" id="PTHR33823">
    <property type="entry name" value="RNA POLYMERASE-BINDING TRANSCRIPTION FACTOR DKSA-RELATED"/>
    <property type="match status" value="1"/>
</dbReference>
<gene>
    <name evidence="6" type="ORF">HIJ39_17685</name>
</gene>
<sequence length="231" mass="25807">MEGEEGGMVVGEMDLAERRAWLRKMRGVIRERFAESETESVHALSAYDNHPADLATDTFHRELDVGLTVGLNRRLGQIDRAEEKLDEGTYGICDRCGRPIGQARLDAMPDAIYCVNCQREMVAGYQGPPSEAEVVPFPFGDRRDIHRDVVEPDGEDIWQSVAQWGNSDTPSDTPPAIDYQETFVSFFEPVGYVQDVESIVDENGDVLYDALRQKAIRGGDSTDAESDQYPD</sequence>
<protein>
    <submittedName>
        <fullName evidence="6">Conjugal transfer protein TraR</fullName>
    </submittedName>
</protein>
<comment type="caution">
    <text evidence="6">The sequence shown here is derived from an EMBL/GenBank/DDBJ whole genome shotgun (WGS) entry which is preliminary data.</text>
</comment>
<dbReference type="PANTHER" id="PTHR33823:SF4">
    <property type="entry name" value="GENERAL STRESS PROTEIN 16O"/>
    <property type="match status" value="1"/>
</dbReference>
<evidence type="ECO:0000313" key="6">
    <source>
        <dbReference type="EMBL" id="NMP24166.1"/>
    </source>
</evidence>
<dbReference type="Proteomes" id="UP000533476">
    <property type="component" value="Unassembled WGS sequence"/>
</dbReference>
<dbReference type="AlphaFoldDB" id="A0A7Y0Q4L9"/>
<keyword evidence="7" id="KW-1185">Reference proteome</keyword>
<dbReference type="PROSITE" id="PS51128">
    <property type="entry name" value="ZF_DKSA_2"/>
    <property type="match status" value="1"/>
</dbReference>
<dbReference type="GO" id="GO:0008270">
    <property type="term" value="F:zinc ion binding"/>
    <property type="evidence" value="ECO:0007669"/>
    <property type="project" value="UniProtKB-KW"/>
</dbReference>
<accession>A0A7Y0Q4L9</accession>